<dbReference type="AlphaFoldDB" id="A0A3B1CI01"/>
<keyword evidence="7" id="KW-0862">Zinc</keyword>
<dbReference type="PANTHER" id="PTHR46986">
    <property type="entry name" value="ENDORIBONUCLEASE YBEY, CHLOROPLASTIC"/>
    <property type="match status" value="1"/>
</dbReference>
<organism evidence="8">
    <name type="scientific">hydrothermal vent metagenome</name>
    <dbReference type="NCBI Taxonomy" id="652676"/>
    <lineage>
        <taxon>unclassified sequences</taxon>
        <taxon>metagenomes</taxon>
        <taxon>ecological metagenomes</taxon>
    </lineage>
</organism>
<evidence type="ECO:0000256" key="6">
    <source>
        <dbReference type="ARBA" id="ARBA00022801"/>
    </source>
</evidence>
<reference evidence="8" key="1">
    <citation type="submission" date="2018-06" db="EMBL/GenBank/DDBJ databases">
        <authorList>
            <person name="Zhirakovskaya E."/>
        </authorList>
    </citation>
    <scope>NUCLEOTIDE SEQUENCE</scope>
</reference>
<dbReference type="InterPro" id="IPR002036">
    <property type="entry name" value="YbeY"/>
</dbReference>
<accession>A0A3B1CI01</accession>
<dbReference type="GO" id="GO:0004222">
    <property type="term" value="F:metalloendopeptidase activity"/>
    <property type="evidence" value="ECO:0007669"/>
    <property type="project" value="InterPro"/>
</dbReference>
<protein>
    <submittedName>
        <fullName evidence="8">Metal-dependent hydrolase YbeY, involved in rRNA and/or ribosome maturation and assembly</fullName>
    </submittedName>
</protein>
<evidence type="ECO:0000256" key="1">
    <source>
        <dbReference type="ARBA" id="ARBA00001947"/>
    </source>
</evidence>
<evidence type="ECO:0000313" key="8">
    <source>
        <dbReference type="EMBL" id="VAX30106.1"/>
    </source>
</evidence>
<evidence type="ECO:0000256" key="2">
    <source>
        <dbReference type="ARBA" id="ARBA00010875"/>
    </source>
</evidence>
<keyword evidence="3" id="KW-0540">Nuclease</keyword>
<dbReference type="InterPro" id="IPR023091">
    <property type="entry name" value="MetalPrtase_cat_dom_sf_prd"/>
</dbReference>
<dbReference type="SUPFAM" id="SSF55486">
    <property type="entry name" value="Metalloproteases ('zincins'), catalytic domain"/>
    <property type="match status" value="1"/>
</dbReference>
<name>A0A3B1CI01_9ZZZZ</name>
<keyword evidence="5" id="KW-0255">Endonuclease</keyword>
<proteinExistence type="inferred from homology"/>
<gene>
    <name evidence="8" type="ORF">MNBD_NITROSPINAE05-241</name>
</gene>
<evidence type="ECO:0000256" key="7">
    <source>
        <dbReference type="ARBA" id="ARBA00022833"/>
    </source>
</evidence>
<evidence type="ECO:0000256" key="4">
    <source>
        <dbReference type="ARBA" id="ARBA00022723"/>
    </source>
</evidence>
<dbReference type="InterPro" id="IPR020549">
    <property type="entry name" value="YbeY_CS"/>
</dbReference>
<dbReference type="GO" id="GO:0046872">
    <property type="term" value="F:metal ion binding"/>
    <property type="evidence" value="ECO:0007669"/>
    <property type="project" value="UniProtKB-KW"/>
</dbReference>
<sequence length="153" mass="17721">MDVQIQNDQEVCNVDCQSLKNHAEKFMRTLERQDDELSILLVDDQTIQDLNLQHRKIDSATDVLSFPQMEGDEFISHMLGDVVISVETAKRQAVEHQFSLEQELVLLLLHGLLHLLGYDHERSPKEEILMKEKTWELFALIFPGQKPSDSCNY</sequence>
<dbReference type="Pfam" id="PF02130">
    <property type="entry name" value="YbeY"/>
    <property type="match status" value="1"/>
</dbReference>
<dbReference type="GO" id="GO:0004519">
    <property type="term" value="F:endonuclease activity"/>
    <property type="evidence" value="ECO:0007669"/>
    <property type="project" value="UniProtKB-KW"/>
</dbReference>
<dbReference type="HAMAP" id="MF_00009">
    <property type="entry name" value="Endoribonucl_YbeY"/>
    <property type="match status" value="1"/>
</dbReference>
<dbReference type="PROSITE" id="PS01306">
    <property type="entry name" value="UPF0054"/>
    <property type="match status" value="1"/>
</dbReference>
<dbReference type="PANTHER" id="PTHR46986:SF1">
    <property type="entry name" value="ENDORIBONUCLEASE YBEY, CHLOROPLASTIC"/>
    <property type="match status" value="1"/>
</dbReference>
<evidence type="ECO:0000256" key="3">
    <source>
        <dbReference type="ARBA" id="ARBA00022722"/>
    </source>
</evidence>
<evidence type="ECO:0000256" key="5">
    <source>
        <dbReference type="ARBA" id="ARBA00022759"/>
    </source>
</evidence>
<dbReference type="Gene3D" id="3.40.390.30">
    <property type="entry name" value="Metalloproteases ('zincins'), catalytic domain"/>
    <property type="match status" value="1"/>
</dbReference>
<comment type="cofactor">
    <cofactor evidence="1">
        <name>Zn(2+)</name>
        <dbReference type="ChEBI" id="CHEBI:29105"/>
    </cofactor>
</comment>
<dbReference type="GO" id="GO:0006364">
    <property type="term" value="P:rRNA processing"/>
    <property type="evidence" value="ECO:0007669"/>
    <property type="project" value="InterPro"/>
</dbReference>
<dbReference type="NCBIfam" id="TIGR00043">
    <property type="entry name" value="rRNA maturation RNase YbeY"/>
    <property type="match status" value="1"/>
</dbReference>
<keyword evidence="6 8" id="KW-0378">Hydrolase</keyword>
<dbReference type="EMBL" id="UOGG01000097">
    <property type="protein sequence ID" value="VAX30106.1"/>
    <property type="molecule type" value="Genomic_DNA"/>
</dbReference>
<comment type="similarity">
    <text evidence="2">Belongs to the endoribonuclease YbeY family.</text>
</comment>
<keyword evidence="4" id="KW-0479">Metal-binding</keyword>